<keyword evidence="1" id="KW-0812">Transmembrane</keyword>
<evidence type="ECO:0000313" key="4">
    <source>
        <dbReference type="Proteomes" id="UP000799428"/>
    </source>
</evidence>
<dbReference type="OrthoDB" id="5368598at2759"/>
<organism evidence="3 4">
    <name type="scientific">Pleomassaria siparia CBS 279.74</name>
    <dbReference type="NCBI Taxonomy" id="1314801"/>
    <lineage>
        <taxon>Eukaryota</taxon>
        <taxon>Fungi</taxon>
        <taxon>Dikarya</taxon>
        <taxon>Ascomycota</taxon>
        <taxon>Pezizomycotina</taxon>
        <taxon>Dothideomycetes</taxon>
        <taxon>Pleosporomycetidae</taxon>
        <taxon>Pleosporales</taxon>
        <taxon>Pleomassariaceae</taxon>
        <taxon>Pleomassaria</taxon>
    </lineage>
</organism>
<dbReference type="EMBL" id="MU005771">
    <property type="protein sequence ID" value="KAF2708887.1"/>
    <property type="molecule type" value="Genomic_DNA"/>
</dbReference>
<keyword evidence="1" id="KW-0472">Membrane</keyword>
<name>A0A6G1K945_9PLEO</name>
<sequence length="171" mass="19147">MATSFIAFYWFCQMERRFRHRLIMLLIYGDLIMASWLFIFALISIARGTYGMETSDFAVLVIAVHSAIQVFRPSLLSSSNVLYPWRHSSFLSSWLAWLLLILIGATCLKAHSARCLSDRSGLAVAIYTHVGFEFRSFSQVGQSVKPSLSTITPMTSGCEMEEGTTGGAQRD</sequence>
<dbReference type="Proteomes" id="UP000799428">
    <property type="component" value="Unassembled WGS sequence"/>
</dbReference>
<dbReference type="InterPro" id="IPR023041">
    <property type="entry name" value="Glucose_rcpt_Git3-like_N"/>
</dbReference>
<keyword evidence="4" id="KW-1185">Reference proteome</keyword>
<gene>
    <name evidence="3" type="ORF">K504DRAFT_502898</name>
</gene>
<feature type="domain" description="Glucose receptor Git3-like N-terminal" evidence="2">
    <location>
        <begin position="3"/>
        <end position="47"/>
    </location>
</feature>
<dbReference type="Pfam" id="PF11710">
    <property type="entry name" value="Git3"/>
    <property type="match status" value="1"/>
</dbReference>
<evidence type="ECO:0000313" key="3">
    <source>
        <dbReference type="EMBL" id="KAF2708887.1"/>
    </source>
</evidence>
<protein>
    <recommendedName>
        <fullName evidence="2">Glucose receptor Git3-like N-terminal domain-containing protein</fullName>
    </recommendedName>
</protein>
<keyword evidence="1" id="KW-1133">Transmembrane helix</keyword>
<dbReference type="AlphaFoldDB" id="A0A6G1K945"/>
<evidence type="ECO:0000259" key="2">
    <source>
        <dbReference type="Pfam" id="PF11710"/>
    </source>
</evidence>
<feature type="transmembrane region" description="Helical" evidence="1">
    <location>
        <begin position="23"/>
        <end position="45"/>
    </location>
</feature>
<proteinExistence type="predicted"/>
<evidence type="ECO:0000256" key="1">
    <source>
        <dbReference type="SAM" id="Phobius"/>
    </source>
</evidence>
<feature type="transmembrane region" description="Helical" evidence="1">
    <location>
        <begin position="94"/>
        <end position="111"/>
    </location>
</feature>
<reference evidence="3" key="1">
    <citation type="journal article" date="2020" name="Stud. Mycol.">
        <title>101 Dothideomycetes genomes: a test case for predicting lifestyles and emergence of pathogens.</title>
        <authorList>
            <person name="Haridas S."/>
            <person name="Albert R."/>
            <person name="Binder M."/>
            <person name="Bloem J."/>
            <person name="Labutti K."/>
            <person name="Salamov A."/>
            <person name="Andreopoulos B."/>
            <person name="Baker S."/>
            <person name="Barry K."/>
            <person name="Bills G."/>
            <person name="Bluhm B."/>
            <person name="Cannon C."/>
            <person name="Castanera R."/>
            <person name="Culley D."/>
            <person name="Daum C."/>
            <person name="Ezra D."/>
            <person name="Gonzalez J."/>
            <person name="Henrissat B."/>
            <person name="Kuo A."/>
            <person name="Liang C."/>
            <person name="Lipzen A."/>
            <person name="Lutzoni F."/>
            <person name="Magnuson J."/>
            <person name="Mondo S."/>
            <person name="Nolan M."/>
            <person name="Ohm R."/>
            <person name="Pangilinan J."/>
            <person name="Park H.-J."/>
            <person name="Ramirez L."/>
            <person name="Alfaro M."/>
            <person name="Sun H."/>
            <person name="Tritt A."/>
            <person name="Yoshinaga Y."/>
            <person name="Zwiers L.-H."/>
            <person name="Turgeon B."/>
            <person name="Goodwin S."/>
            <person name="Spatafora J."/>
            <person name="Crous P."/>
            <person name="Grigoriev I."/>
        </authorList>
    </citation>
    <scope>NUCLEOTIDE SEQUENCE</scope>
    <source>
        <strain evidence="3">CBS 279.74</strain>
    </source>
</reference>
<accession>A0A6G1K945</accession>